<dbReference type="AlphaFoldDB" id="A0A8H6FLK9"/>
<dbReference type="GeneID" id="59328442"/>
<evidence type="ECO:0000259" key="2">
    <source>
        <dbReference type="Pfam" id="PF25545"/>
    </source>
</evidence>
<dbReference type="EMBL" id="JACCJB010000001">
    <property type="protein sequence ID" value="KAF6230764.1"/>
    <property type="molecule type" value="Genomic_DNA"/>
</dbReference>
<sequence>MERIRKLDDIDVAQVQTPSAKRARSLSIEQQHEQGRLPVHYESGSPPASSTTSGETCDSPRILTEAVGKDSDSEIKHQSASRHVSSGIQTSDSPANDHLPSLESHFPRGIAKHTFPDSYDVPSPQADHPSGIEGDPFPDSYDIPPSPVHVPSRIERAQLPSLYDTSSPPVHISKGLEGVHSPNSYNLPSSPPNLDFSSTLKESSPGMTPEQAQKEFEKQHHFYNDPDARPVKEYYAQFFSPELGLCKRSSRLSRNRSHFEFLYRTRGAAIIDLARAILGRSRGSPTAKEKVPALQAIAKKYSILGENDFACKLLGILLDEARMVPNPGIAPGQALAVDDFMPDPKAWSEDLLAIFDRTVSKPLTKQIHHPFLAGEVKTKDRPIAEAEVQCQRTGSAIVSYTADWNDEARGKPRSGPFTSLPQVDVDKDNSDPDPDSICFTVAIAPNSCFMFVNWRELWSNGAVYWHTSVLDQYSLQHGLDATTERFQRDISNIVDWGLGERATKIYEQARAMAKRKTGRDDDLPVIEPKQQRIGPSDDSD</sequence>
<organism evidence="3 4">
    <name type="scientific">Letharia lupina</name>
    <dbReference type="NCBI Taxonomy" id="560253"/>
    <lineage>
        <taxon>Eukaryota</taxon>
        <taxon>Fungi</taxon>
        <taxon>Dikarya</taxon>
        <taxon>Ascomycota</taxon>
        <taxon>Pezizomycotina</taxon>
        <taxon>Lecanoromycetes</taxon>
        <taxon>OSLEUM clade</taxon>
        <taxon>Lecanoromycetidae</taxon>
        <taxon>Lecanorales</taxon>
        <taxon>Lecanorineae</taxon>
        <taxon>Parmeliaceae</taxon>
        <taxon>Letharia</taxon>
    </lineage>
</organism>
<protein>
    <recommendedName>
        <fullName evidence="2">DUF7924 domain-containing protein</fullName>
    </recommendedName>
</protein>
<feature type="region of interest" description="Disordered" evidence="1">
    <location>
        <begin position="513"/>
        <end position="540"/>
    </location>
</feature>
<feature type="compositionally biased region" description="Polar residues" evidence="1">
    <location>
        <begin position="81"/>
        <end position="94"/>
    </location>
</feature>
<feature type="region of interest" description="Disordered" evidence="1">
    <location>
        <begin position="173"/>
        <end position="213"/>
    </location>
</feature>
<proteinExistence type="predicted"/>
<evidence type="ECO:0000313" key="4">
    <source>
        <dbReference type="Proteomes" id="UP000593566"/>
    </source>
</evidence>
<keyword evidence="4" id="KW-1185">Reference proteome</keyword>
<dbReference type="Pfam" id="PF25545">
    <property type="entry name" value="DUF7924"/>
    <property type="match status" value="1"/>
</dbReference>
<gene>
    <name evidence="3" type="ORF">HO133_000023</name>
</gene>
<evidence type="ECO:0000313" key="3">
    <source>
        <dbReference type="EMBL" id="KAF6230764.1"/>
    </source>
</evidence>
<comment type="caution">
    <text evidence="3">The sequence shown here is derived from an EMBL/GenBank/DDBJ whole genome shotgun (WGS) entry which is preliminary data.</text>
</comment>
<dbReference type="RefSeq" id="XP_037157837.1">
    <property type="nucleotide sequence ID" value="XM_037290963.1"/>
</dbReference>
<feature type="compositionally biased region" description="Polar residues" evidence="1">
    <location>
        <begin position="195"/>
        <end position="206"/>
    </location>
</feature>
<evidence type="ECO:0000256" key="1">
    <source>
        <dbReference type="SAM" id="MobiDB-lite"/>
    </source>
</evidence>
<dbReference type="Proteomes" id="UP000593566">
    <property type="component" value="Unassembled WGS sequence"/>
</dbReference>
<reference evidence="3 4" key="1">
    <citation type="journal article" date="2020" name="Genomics">
        <title>Complete, high-quality genomes from long-read metagenomic sequencing of two wolf lichen thalli reveals enigmatic genome architecture.</title>
        <authorList>
            <person name="McKenzie S.K."/>
            <person name="Walston R.F."/>
            <person name="Allen J.L."/>
        </authorList>
    </citation>
    <scope>NUCLEOTIDE SEQUENCE [LARGE SCALE GENOMIC DNA]</scope>
    <source>
        <strain evidence="3">WasteWater1</strain>
    </source>
</reference>
<accession>A0A8H6FLK9</accession>
<feature type="region of interest" description="Disordered" evidence="1">
    <location>
        <begin position="407"/>
        <end position="431"/>
    </location>
</feature>
<name>A0A8H6FLK9_9LECA</name>
<feature type="compositionally biased region" description="Basic and acidic residues" evidence="1">
    <location>
        <begin position="67"/>
        <end position="77"/>
    </location>
</feature>
<feature type="region of interest" description="Disordered" evidence="1">
    <location>
        <begin position="16"/>
        <end position="150"/>
    </location>
</feature>
<feature type="compositionally biased region" description="Low complexity" evidence="1">
    <location>
        <begin position="42"/>
        <end position="55"/>
    </location>
</feature>
<dbReference type="InterPro" id="IPR057684">
    <property type="entry name" value="DUF7924"/>
</dbReference>
<feature type="compositionally biased region" description="Low complexity" evidence="1">
    <location>
        <begin position="181"/>
        <end position="194"/>
    </location>
</feature>
<feature type="domain" description="DUF7924" evidence="2">
    <location>
        <begin position="363"/>
        <end position="507"/>
    </location>
</feature>